<dbReference type="PANTHER" id="PTHR24148:SF64">
    <property type="entry name" value="HETEROKARYON INCOMPATIBILITY DOMAIN-CONTAINING PROTEIN"/>
    <property type="match status" value="1"/>
</dbReference>
<accession>A0ABR3X115</accession>
<organism evidence="2 3">
    <name type="scientific">Diaporthe australafricana</name>
    <dbReference type="NCBI Taxonomy" id="127596"/>
    <lineage>
        <taxon>Eukaryota</taxon>
        <taxon>Fungi</taxon>
        <taxon>Dikarya</taxon>
        <taxon>Ascomycota</taxon>
        <taxon>Pezizomycotina</taxon>
        <taxon>Sordariomycetes</taxon>
        <taxon>Sordariomycetidae</taxon>
        <taxon>Diaporthales</taxon>
        <taxon>Diaporthaceae</taxon>
        <taxon>Diaporthe</taxon>
    </lineage>
</organism>
<evidence type="ECO:0000313" key="3">
    <source>
        <dbReference type="Proteomes" id="UP001583177"/>
    </source>
</evidence>
<dbReference type="PANTHER" id="PTHR24148">
    <property type="entry name" value="ANKYRIN REPEAT DOMAIN-CONTAINING PROTEIN 39 HOMOLOG-RELATED"/>
    <property type="match status" value="1"/>
</dbReference>
<evidence type="ECO:0000313" key="2">
    <source>
        <dbReference type="EMBL" id="KAL1869646.1"/>
    </source>
</evidence>
<dbReference type="EMBL" id="JAWRVE010000040">
    <property type="protein sequence ID" value="KAL1869646.1"/>
    <property type="molecule type" value="Genomic_DNA"/>
</dbReference>
<protein>
    <recommendedName>
        <fullName evidence="1">Heterokaryon incompatibility domain-containing protein</fullName>
    </recommendedName>
</protein>
<dbReference type="InterPro" id="IPR052895">
    <property type="entry name" value="HetReg/Transcr_Mod"/>
</dbReference>
<name>A0ABR3X115_9PEZI</name>
<evidence type="ECO:0000259" key="1">
    <source>
        <dbReference type="Pfam" id="PF06985"/>
    </source>
</evidence>
<gene>
    <name evidence="2" type="ORF">Daus18300_005501</name>
</gene>
<feature type="domain" description="Heterokaryon incompatibility" evidence="1">
    <location>
        <begin position="65"/>
        <end position="134"/>
    </location>
</feature>
<reference evidence="2 3" key="1">
    <citation type="journal article" date="2024" name="IMA Fungus">
        <title>IMA Genome - F19 : A genome assembly and annotation guide to empower mycologists, including annotated draft genome sequences of Ceratocystis pirilliformis, Diaporthe australafricana, Fusarium ophioides, Paecilomyces lecythidis, and Sporothrix stenoceras.</title>
        <authorList>
            <person name="Aylward J."/>
            <person name="Wilson A.M."/>
            <person name="Visagie C.M."/>
            <person name="Spraker J."/>
            <person name="Barnes I."/>
            <person name="Buitendag C."/>
            <person name="Ceriani C."/>
            <person name="Del Mar Angel L."/>
            <person name="du Plessis D."/>
            <person name="Fuchs T."/>
            <person name="Gasser K."/>
            <person name="Kramer D."/>
            <person name="Li W."/>
            <person name="Munsamy K."/>
            <person name="Piso A."/>
            <person name="Price J.L."/>
            <person name="Sonnekus B."/>
            <person name="Thomas C."/>
            <person name="van der Nest A."/>
            <person name="van Dijk A."/>
            <person name="van Heerden A."/>
            <person name="van Vuuren N."/>
            <person name="Yilmaz N."/>
            <person name="Duong T.A."/>
            <person name="van der Merwe N.A."/>
            <person name="Wingfield M.J."/>
            <person name="Wingfield B.D."/>
        </authorList>
    </citation>
    <scope>NUCLEOTIDE SEQUENCE [LARGE SCALE GENOMIC DNA]</scope>
    <source>
        <strain evidence="2 3">CMW 18300</strain>
    </source>
</reference>
<sequence length="135" mass="15215">MAYCWSNVLPLGLEQTVKGTTLPNKRSIRLLTLHVSETLPLSSPVECELRVVTLPDVDSGTSWPYYALSYAWREPQTLPKAPSGDIVISCNNLPVAVPKNLFVALVRLRQRFEEPVVIWVDYLCINQSNTSERTQ</sequence>
<dbReference type="Pfam" id="PF06985">
    <property type="entry name" value="HET"/>
    <property type="match status" value="1"/>
</dbReference>
<dbReference type="InterPro" id="IPR010730">
    <property type="entry name" value="HET"/>
</dbReference>
<dbReference type="Proteomes" id="UP001583177">
    <property type="component" value="Unassembled WGS sequence"/>
</dbReference>
<proteinExistence type="predicted"/>
<keyword evidence="3" id="KW-1185">Reference proteome</keyword>
<comment type="caution">
    <text evidence="2">The sequence shown here is derived from an EMBL/GenBank/DDBJ whole genome shotgun (WGS) entry which is preliminary data.</text>
</comment>